<evidence type="ECO:0000313" key="2">
    <source>
        <dbReference type="Proteomes" id="UP000246005"/>
    </source>
</evidence>
<dbReference type="Proteomes" id="UP000246005">
    <property type="component" value="Unassembled WGS sequence"/>
</dbReference>
<reference evidence="1 2" key="1">
    <citation type="submission" date="2018-05" db="EMBL/GenBank/DDBJ databases">
        <title>Genomic Encyclopedia of Type Strains, Phase IV (KMG-IV): sequencing the most valuable type-strain genomes for metagenomic binning, comparative biology and taxonomic classification.</title>
        <authorList>
            <person name="Goeker M."/>
        </authorList>
    </citation>
    <scope>NUCLEOTIDE SEQUENCE [LARGE SCALE GENOMIC DNA]</scope>
    <source>
        <strain evidence="1 2">DSM 45480</strain>
    </source>
</reference>
<name>A0A316HX11_9PSEU</name>
<protein>
    <submittedName>
        <fullName evidence="1">Uncharacterized protein</fullName>
    </submittedName>
</protein>
<dbReference type="AlphaFoldDB" id="A0A316HX11"/>
<accession>A0A316HX11</accession>
<dbReference type="EMBL" id="QGHB01000006">
    <property type="protein sequence ID" value="PWK85637.1"/>
    <property type="molecule type" value="Genomic_DNA"/>
</dbReference>
<sequence>MSRYHSPSVSRNSLAFSSQKPIWLNGDWTVSQPQVLLSQAGCFIVITLPEIDCTGVNRSVNEFADSSSTLPLLPRLFGYDSALLVKVMPLAVNVKSERLTAVRARVAILPST</sequence>
<proteinExistence type="predicted"/>
<gene>
    <name evidence="1" type="ORF">C8D88_106265</name>
</gene>
<comment type="caution">
    <text evidence="1">The sequence shown here is derived from an EMBL/GenBank/DDBJ whole genome shotgun (WGS) entry which is preliminary data.</text>
</comment>
<evidence type="ECO:0000313" key="1">
    <source>
        <dbReference type="EMBL" id="PWK85637.1"/>
    </source>
</evidence>
<organism evidence="1 2">
    <name type="scientific">Lentzea atacamensis</name>
    <dbReference type="NCBI Taxonomy" id="531938"/>
    <lineage>
        <taxon>Bacteria</taxon>
        <taxon>Bacillati</taxon>
        <taxon>Actinomycetota</taxon>
        <taxon>Actinomycetes</taxon>
        <taxon>Pseudonocardiales</taxon>
        <taxon>Pseudonocardiaceae</taxon>
        <taxon>Lentzea</taxon>
    </lineage>
</organism>